<organism evidence="1 2">
    <name type="scientific">Brachionus plicatilis</name>
    <name type="common">Marine rotifer</name>
    <name type="synonym">Brachionus muelleri</name>
    <dbReference type="NCBI Taxonomy" id="10195"/>
    <lineage>
        <taxon>Eukaryota</taxon>
        <taxon>Metazoa</taxon>
        <taxon>Spiralia</taxon>
        <taxon>Gnathifera</taxon>
        <taxon>Rotifera</taxon>
        <taxon>Eurotatoria</taxon>
        <taxon>Monogononta</taxon>
        <taxon>Pseudotrocha</taxon>
        <taxon>Ploima</taxon>
        <taxon>Brachionidae</taxon>
        <taxon>Brachionus</taxon>
    </lineage>
</organism>
<reference evidence="1 2" key="1">
    <citation type="journal article" date="2018" name="Sci. Rep.">
        <title>Genomic signatures of local adaptation to the degree of environmental predictability in rotifers.</title>
        <authorList>
            <person name="Franch-Gras L."/>
            <person name="Hahn C."/>
            <person name="Garcia-Roger E.M."/>
            <person name="Carmona M.J."/>
            <person name="Serra M."/>
            <person name="Gomez A."/>
        </authorList>
    </citation>
    <scope>NUCLEOTIDE SEQUENCE [LARGE SCALE GENOMIC DNA]</scope>
    <source>
        <strain evidence="1">HYR1</strain>
    </source>
</reference>
<comment type="caution">
    <text evidence="1">The sequence shown here is derived from an EMBL/GenBank/DDBJ whole genome shotgun (WGS) entry which is preliminary data.</text>
</comment>
<name>A0A3M7PDL0_BRAPC</name>
<evidence type="ECO:0000313" key="2">
    <source>
        <dbReference type="Proteomes" id="UP000276133"/>
    </source>
</evidence>
<gene>
    <name evidence="1" type="ORF">BpHYR1_047265</name>
</gene>
<dbReference type="AlphaFoldDB" id="A0A3M7PDL0"/>
<dbReference type="Proteomes" id="UP000276133">
    <property type="component" value="Unassembled WGS sequence"/>
</dbReference>
<proteinExistence type="predicted"/>
<protein>
    <submittedName>
        <fullName evidence="1">Uncharacterized protein</fullName>
    </submittedName>
</protein>
<sequence length="95" mass="11309">MEISKLLKFALRKNSLKCDNLFELPAFLTILGHFLNRKLITIWAQTSLYFVILFDMIKLQIPNFYSTMFVLDNDRRTVKSFIYRLPLQRDACTKN</sequence>
<evidence type="ECO:0000313" key="1">
    <source>
        <dbReference type="EMBL" id="RMZ97118.1"/>
    </source>
</evidence>
<dbReference type="EMBL" id="REGN01011631">
    <property type="protein sequence ID" value="RMZ97118.1"/>
    <property type="molecule type" value="Genomic_DNA"/>
</dbReference>
<accession>A0A3M7PDL0</accession>
<keyword evidence="2" id="KW-1185">Reference proteome</keyword>